<dbReference type="PROSITE" id="PS50977">
    <property type="entry name" value="HTH_TETR_2"/>
    <property type="match status" value="1"/>
</dbReference>
<dbReference type="EMBL" id="VCQU01000013">
    <property type="protein sequence ID" value="NMN98902.1"/>
    <property type="molecule type" value="Genomic_DNA"/>
</dbReference>
<protein>
    <submittedName>
        <fullName evidence="4">TetR/AcrR family transcriptional regulator</fullName>
    </submittedName>
</protein>
<dbReference type="GO" id="GO:0000976">
    <property type="term" value="F:transcription cis-regulatory region binding"/>
    <property type="evidence" value="ECO:0007669"/>
    <property type="project" value="TreeGrafter"/>
</dbReference>
<organism evidence="4 5">
    <name type="scientific">Antrihabitans stalactiti</name>
    <dbReference type="NCBI Taxonomy" id="2584121"/>
    <lineage>
        <taxon>Bacteria</taxon>
        <taxon>Bacillati</taxon>
        <taxon>Actinomycetota</taxon>
        <taxon>Actinomycetes</taxon>
        <taxon>Mycobacteriales</taxon>
        <taxon>Nocardiaceae</taxon>
        <taxon>Antrihabitans</taxon>
    </lineage>
</organism>
<dbReference type="SUPFAM" id="SSF46689">
    <property type="entry name" value="Homeodomain-like"/>
    <property type="match status" value="1"/>
</dbReference>
<dbReference type="Pfam" id="PF00440">
    <property type="entry name" value="TetR_N"/>
    <property type="match status" value="1"/>
</dbReference>
<evidence type="ECO:0000313" key="4">
    <source>
        <dbReference type="EMBL" id="NMN98902.1"/>
    </source>
</evidence>
<name>A0A848KQN2_9NOCA</name>
<dbReference type="SUPFAM" id="SSF48498">
    <property type="entry name" value="Tetracyclin repressor-like, C-terminal domain"/>
    <property type="match status" value="1"/>
</dbReference>
<comment type="caution">
    <text evidence="4">The sequence shown here is derived from an EMBL/GenBank/DDBJ whole genome shotgun (WGS) entry which is preliminary data.</text>
</comment>
<dbReference type="InterPro" id="IPR050109">
    <property type="entry name" value="HTH-type_TetR-like_transc_reg"/>
</dbReference>
<dbReference type="InterPro" id="IPR036271">
    <property type="entry name" value="Tet_transcr_reg_TetR-rel_C_sf"/>
</dbReference>
<sequence>MTGSPNRTYAGSTLQQRQARRREALIEAALELIGENGMESISAIAVCKRARLNQRYFSESFGNREELLLAMIDDTAAEALKFGLAASGGFAALDSSRAVEIMSALIDFVTSNPGRRALMIEMQATPALRGRREDFVGMIARIVETKAAEALGDRVVTGTDLRIAALVITNGALDTVTMWLTGTLDITRDDLIGALANLMTTVTQAGGVLTTPSDSVH</sequence>
<evidence type="ECO:0000259" key="3">
    <source>
        <dbReference type="PROSITE" id="PS50977"/>
    </source>
</evidence>
<dbReference type="Proteomes" id="UP000535543">
    <property type="component" value="Unassembled WGS sequence"/>
</dbReference>
<accession>A0A848KQN2</accession>
<dbReference type="PANTHER" id="PTHR30055">
    <property type="entry name" value="HTH-TYPE TRANSCRIPTIONAL REGULATOR RUTR"/>
    <property type="match status" value="1"/>
</dbReference>
<evidence type="ECO:0000313" key="5">
    <source>
        <dbReference type="Proteomes" id="UP000535543"/>
    </source>
</evidence>
<keyword evidence="5" id="KW-1185">Reference proteome</keyword>
<evidence type="ECO:0000256" key="2">
    <source>
        <dbReference type="PROSITE-ProRule" id="PRU00335"/>
    </source>
</evidence>
<keyword evidence="1 2" id="KW-0238">DNA-binding</keyword>
<reference evidence="4 5" key="2">
    <citation type="submission" date="2020-06" db="EMBL/GenBank/DDBJ databases">
        <title>Antribacter stalactiti gen. nov., sp. nov., a new member of the family Nacardiaceae isolated from a cave.</title>
        <authorList>
            <person name="Kim I.S."/>
        </authorList>
    </citation>
    <scope>NUCLEOTIDE SEQUENCE [LARGE SCALE GENOMIC DNA]</scope>
    <source>
        <strain evidence="4 5">YC2-7</strain>
    </source>
</reference>
<dbReference type="GO" id="GO:0003700">
    <property type="term" value="F:DNA-binding transcription factor activity"/>
    <property type="evidence" value="ECO:0007669"/>
    <property type="project" value="TreeGrafter"/>
</dbReference>
<dbReference type="InterPro" id="IPR001647">
    <property type="entry name" value="HTH_TetR"/>
</dbReference>
<dbReference type="Gene3D" id="1.10.357.10">
    <property type="entry name" value="Tetracycline Repressor, domain 2"/>
    <property type="match status" value="1"/>
</dbReference>
<reference evidence="4 5" key="1">
    <citation type="submission" date="2019-05" db="EMBL/GenBank/DDBJ databases">
        <authorList>
            <person name="Lee S.D."/>
        </authorList>
    </citation>
    <scope>NUCLEOTIDE SEQUENCE [LARGE SCALE GENOMIC DNA]</scope>
    <source>
        <strain evidence="4 5">YC2-7</strain>
    </source>
</reference>
<dbReference type="RefSeq" id="WP_169593678.1">
    <property type="nucleotide sequence ID" value="NZ_VCQU01000013.1"/>
</dbReference>
<feature type="DNA-binding region" description="H-T-H motif" evidence="2">
    <location>
        <begin position="42"/>
        <end position="61"/>
    </location>
</feature>
<proteinExistence type="predicted"/>
<dbReference type="InterPro" id="IPR009057">
    <property type="entry name" value="Homeodomain-like_sf"/>
</dbReference>
<dbReference type="AlphaFoldDB" id="A0A848KQN2"/>
<feature type="domain" description="HTH tetR-type" evidence="3">
    <location>
        <begin position="19"/>
        <end position="79"/>
    </location>
</feature>
<dbReference type="PANTHER" id="PTHR30055:SF226">
    <property type="entry name" value="HTH-TYPE TRANSCRIPTIONAL REGULATOR PKSA"/>
    <property type="match status" value="1"/>
</dbReference>
<gene>
    <name evidence="4" type="ORF">FGL95_28095</name>
</gene>
<evidence type="ECO:0000256" key="1">
    <source>
        <dbReference type="ARBA" id="ARBA00023125"/>
    </source>
</evidence>